<accession>A0A0Q0DJB1</accession>
<sequence length="200" mass="21298">MAGVWRGAARAGPDHVAPEPGPGADIRPAGRWRGRCADTGQPVATGTQQPAPLAGRGVACVATGSWATAALPAGRCRSVAGLRADPAVDGLDRAAAWRVARHLAEPAAQGCAKLLRAQCAARRQGQLRPDAEQAVHPLCPAVSGGTGTPDQHQWRTGEQFRHQGLAWRERHTPRPEPDLGCRLARGQYPDRWHLVERPAR</sequence>
<evidence type="ECO:0000313" key="2">
    <source>
        <dbReference type="EMBL" id="KPY73387.1"/>
    </source>
</evidence>
<dbReference type="Proteomes" id="UP000050384">
    <property type="component" value="Unassembled WGS sequence"/>
</dbReference>
<comment type="caution">
    <text evidence="2">The sequence shown here is derived from an EMBL/GenBank/DDBJ whole genome shotgun (WGS) entry which is preliminary data.</text>
</comment>
<feature type="region of interest" description="Disordered" evidence="1">
    <location>
        <begin position="1"/>
        <end position="29"/>
    </location>
</feature>
<reference evidence="2 3" key="1">
    <citation type="submission" date="2015-09" db="EMBL/GenBank/DDBJ databases">
        <title>Genome announcement of multiple Pseudomonas syringae strains.</title>
        <authorList>
            <person name="Thakur S."/>
            <person name="Wang P.W."/>
            <person name="Gong Y."/>
            <person name="Weir B.S."/>
            <person name="Guttman D.S."/>
        </authorList>
    </citation>
    <scope>NUCLEOTIDE SEQUENCE [LARGE SCALE GENOMIC DNA]</scope>
    <source>
        <strain evidence="2 3">ICMP16929</strain>
    </source>
</reference>
<dbReference type="EMBL" id="LJRI01001127">
    <property type="protein sequence ID" value="KPY73387.1"/>
    <property type="molecule type" value="Genomic_DNA"/>
</dbReference>
<name>A0A0Q0DJB1_PSESX</name>
<evidence type="ECO:0000256" key="1">
    <source>
        <dbReference type="SAM" id="MobiDB-lite"/>
    </source>
</evidence>
<evidence type="ECO:0000313" key="3">
    <source>
        <dbReference type="Proteomes" id="UP000050384"/>
    </source>
</evidence>
<gene>
    <name evidence="2" type="ORF">ALO94_200074</name>
</gene>
<dbReference type="AlphaFoldDB" id="A0A0Q0DJB1"/>
<organism evidence="2 3">
    <name type="scientific">Pseudomonas syringae pv. spinaceae</name>
    <dbReference type="NCBI Taxonomy" id="264459"/>
    <lineage>
        <taxon>Bacteria</taxon>
        <taxon>Pseudomonadati</taxon>
        <taxon>Pseudomonadota</taxon>
        <taxon>Gammaproteobacteria</taxon>
        <taxon>Pseudomonadales</taxon>
        <taxon>Pseudomonadaceae</taxon>
        <taxon>Pseudomonas</taxon>
        <taxon>Pseudomonas syringae</taxon>
    </lineage>
</organism>
<protein>
    <submittedName>
        <fullName evidence="2">Uncharacterized protein</fullName>
    </submittedName>
</protein>
<proteinExistence type="predicted"/>